<feature type="compositionally biased region" description="Acidic residues" evidence="12">
    <location>
        <begin position="390"/>
        <end position="402"/>
    </location>
</feature>
<feature type="transmembrane region" description="Helical" evidence="13">
    <location>
        <begin position="6"/>
        <end position="27"/>
    </location>
</feature>
<evidence type="ECO:0000256" key="3">
    <source>
        <dbReference type="ARBA" id="ARBA00022448"/>
    </source>
</evidence>
<dbReference type="SUPFAM" id="SSF81464">
    <property type="entry name" value="Cytochrome c oxidase subunit II-like, transmembrane region"/>
    <property type="match status" value="1"/>
</dbReference>
<keyword evidence="8 13" id="KW-1133">Transmembrane helix</keyword>
<keyword evidence="6" id="KW-1278">Translocase</keyword>
<dbReference type="RefSeq" id="WP_151168763.1">
    <property type="nucleotide sequence ID" value="NZ_WACR01000008.1"/>
</dbReference>
<keyword evidence="7 10" id="KW-0249">Electron transport</keyword>
<dbReference type="PROSITE" id="PS50999">
    <property type="entry name" value="COX2_TM"/>
    <property type="match status" value="1"/>
</dbReference>
<dbReference type="InterPro" id="IPR002429">
    <property type="entry name" value="CcO_II-like_C"/>
</dbReference>
<dbReference type="EC" id="7.1.1.9" evidence="11"/>
<evidence type="ECO:0000256" key="7">
    <source>
        <dbReference type="ARBA" id="ARBA00022982"/>
    </source>
</evidence>
<protein>
    <recommendedName>
        <fullName evidence="11">Cytochrome c oxidase subunit 2</fullName>
        <ecNumber evidence="11">7.1.1.9</ecNumber>
    </recommendedName>
</protein>
<dbReference type="PROSITE" id="PS50857">
    <property type="entry name" value="COX2_CUA"/>
    <property type="match status" value="1"/>
</dbReference>
<evidence type="ECO:0000256" key="10">
    <source>
        <dbReference type="RuleBase" id="RU000456"/>
    </source>
</evidence>
<dbReference type="Pfam" id="PF00116">
    <property type="entry name" value="COX2"/>
    <property type="match status" value="1"/>
</dbReference>
<feature type="region of interest" description="Disordered" evidence="12">
    <location>
        <begin position="378"/>
        <end position="402"/>
    </location>
</feature>
<evidence type="ECO:0000256" key="11">
    <source>
        <dbReference type="RuleBase" id="RU004024"/>
    </source>
</evidence>
<gene>
    <name evidence="16" type="ORF">F3059_09915</name>
</gene>
<dbReference type="InterPro" id="IPR011759">
    <property type="entry name" value="Cyt_c_oxidase_su2_TM_dom"/>
</dbReference>
<keyword evidence="3 10" id="KW-0813">Transport</keyword>
<dbReference type="PANTHER" id="PTHR22888">
    <property type="entry name" value="CYTOCHROME C OXIDASE, SUBUNIT II"/>
    <property type="match status" value="1"/>
</dbReference>
<dbReference type="Gene3D" id="1.10.287.90">
    <property type="match status" value="1"/>
</dbReference>
<feature type="transmembrane region" description="Helical" evidence="13">
    <location>
        <begin position="48"/>
        <end position="65"/>
    </location>
</feature>
<dbReference type="Pfam" id="PF02790">
    <property type="entry name" value="COX2_TM"/>
    <property type="match status" value="1"/>
</dbReference>
<evidence type="ECO:0000256" key="9">
    <source>
        <dbReference type="ARBA" id="ARBA00023136"/>
    </source>
</evidence>
<evidence type="ECO:0000256" key="12">
    <source>
        <dbReference type="SAM" id="MobiDB-lite"/>
    </source>
</evidence>
<dbReference type="InterPro" id="IPR036257">
    <property type="entry name" value="Cyt_c_oxidase_su2_TM_sf"/>
</dbReference>
<dbReference type="GO" id="GO:0005886">
    <property type="term" value="C:plasma membrane"/>
    <property type="evidence" value="ECO:0007669"/>
    <property type="project" value="UniProtKB-SubCell"/>
</dbReference>
<comment type="cofactor">
    <cofactor evidence="11">
        <name>Cu cation</name>
        <dbReference type="ChEBI" id="CHEBI:23378"/>
    </cofactor>
    <text evidence="11">Binds a copper A center.</text>
</comment>
<evidence type="ECO:0000256" key="2">
    <source>
        <dbReference type="ARBA" id="ARBA00007866"/>
    </source>
</evidence>
<comment type="caution">
    <text evidence="16">The sequence shown here is derived from an EMBL/GenBank/DDBJ whole genome shotgun (WGS) entry which is preliminary data.</text>
</comment>
<dbReference type="SUPFAM" id="SSF49503">
    <property type="entry name" value="Cupredoxins"/>
    <property type="match status" value="1"/>
</dbReference>
<accession>A0A6N6M5R3</accession>
<reference evidence="16 17" key="1">
    <citation type="submission" date="2019-09" db="EMBL/GenBank/DDBJ databases">
        <title>Genomes of Cryomorphaceae.</title>
        <authorList>
            <person name="Bowman J.P."/>
        </authorList>
    </citation>
    <scope>NUCLEOTIDE SEQUENCE [LARGE SCALE GENOMIC DNA]</scope>
    <source>
        <strain evidence="16 17">KCTC 52047</strain>
    </source>
</reference>
<dbReference type="InterPro" id="IPR008972">
    <property type="entry name" value="Cupredoxin"/>
</dbReference>
<evidence type="ECO:0000256" key="13">
    <source>
        <dbReference type="SAM" id="Phobius"/>
    </source>
</evidence>
<feature type="transmembrane region" description="Helical" evidence="13">
    <location>
        <begin position="131"/>
        <end position="152"/>
    </location>
</feature>
<evidence type="ECO:0000256" key="5">
    <source>
        <dbReference type="ARBA" id="ARBA00022692"/>
    </source>
</evidence>
<organism evidence="16 17">
    <name type="scientific">Salibacter halophilus</name>
    <dbReference type="NCBI Taxonomy" id="1803916"/>
    <lineage>
        <taxon>Bacteria</taxon>
        <taxon>Pseudomonadati</taxon>
        <taxon>Bacteroidota</taxon>
        <taxon>Flavobacteriia</taxon>
        <taxon>Flavobacteriales</taxon>
        <taxon>Salibacteraceae</taxon>
        <taxon>Salibacter</taxon>
    </lineage>
</organism>
<dbReference type="GO" id="GO:0004129">
    <property type="term" value="F:cytochrome-c oxidase activity"/>
    <property type="evidence" value="ECO:0007669"/>
    <property type="project" value="UniProtKB-EC"/>
</dbReference>
<feature type="transmembrane region" description="Helical" evidence="13">
    <location>
        <begin position="89"/>
        <end position="110"/>
    </location>
</feature>
<evidence type="ECO:0000259" key="15">
    <source>
        <dbReference type="PROSITE" id="PS50999"/>
    </source>
</evidence>
<evidence type="ECO:0000259" key="14">
    <source>
        <dbReference type="PROSITE" id="PS50857"/>
    </source>
</evidence>
<comment type="subcellular location">
    <subcellularLocation>
        <location evidence="10">Cell membrane</location>
        <topology evidence="10">Multi-pass membrane protein</topology>
    </subcellularLocation>
    <subcellularLocation>
        <location evidence="1">Membrane</location>
        <topology evidence="1">Multi-pass membrane protein</topology>
    </subcellularLocation>
</comment>
<dbReference type="GO" id="GO:0042773">
    <property type="term" value="P:ATP synthesis coupled electron transport"/>
    <property type="evidence" value="ECO:0007669"/>
    <property type="project" value="TreeGrafter"/>
</dbReference>
<comment type="similarity">
    <text evidence="2 10">Belongs to the cytochrome c oxidase subunit 2 family.</text>
</comment>
<dbReference type="GO" id="GO:0005507">
    <property type="term" value="F:copper ion binding"/>
    <property type="evidence" value="ECO:0007669"/>
    <property type="project" value="InterPro"/>
</dbReference>
<evidence type="ECO:0000256" key="4">
    <source>
        <dbReference type="ARBA" id="ARBA00022660"/>
    </source>
</evidence>
<dbReference type="Proteomes" id="UP000435357">
    <property type="component" value="Unassembled WGS sequence"/>
</dbReference>
<feature type="domain" description="Cytochrome oxidase subunit II copper A binding" evidence="14">
    <location>
        <begin position="161"/>
        <end position="373"/>
    </location>
</feature>
<keyword evidence="11" id="KW-0479">Metal-binding</keyword>
<dbReference type="AlphaFoldDB" id="A0A6N6M5R3"/>
<keyword evidence="5 10" id="KW-0812">Transmembrane</keyword>
<dbReference type="OrthoDB" id="9781261at2"/>
<dbReference type="Gene3D" id="2.60.40.420">
    <property type="entry name" value="Cupredoxins - blue copper proteins"/>
    <property type="match status" value="2"/>
</dbReference>
<keyword evidence="4 10" id="KW-0679">Respiratory chain</keyword>
<evidence type="ECO:0000313" key="17">
    <source>
        <dbReference type="Proteomes" id="UP000435357"/>
    </source>
</evidence>
<proteinExistence type="inferred from homology"/>
<dbReference type="InterPro" id="IPR045187">
    <property type="entry name" value="CcO_II"/>
</dbReference>
<keyword evidence="9 13" id="KW-0472">Membrane</keyword>
<comment type="catalytic activity">
    <reaction evidence="11">
        <text>4 Fe(II)-[cytochrome c] + O2 + 8 H(+)(in) = 4 Fe(III)-[cytochrome c] + 2 H2O + 4 H(+)(out)</text>
        <dbReference type="Rhea" id="RHEA:11436"/>
        <dbReference type="Rhea" id="RHEA-COMP:10350"/>
        <dbReference type="Rhea" id="RHEA-COMP:14399"/>
        <dbReference type="ChEBI" id="CHEBI:15377"/>
        <dbReference type="ChEBI" id="CHEBI:15378"/>
        <dbReference type="ChEBI" id="CHEBI:15379"/>
        <dbReference type="ChEBI" id="CHEBI:29033"/>
        <dbReference type="ChEBI" id="CHEBI:29034"/>
        <dbReference type="EC" id="7.1.1.9"/>
    </reaction>
</comment>
<evidence type="ECO:0000313" key="16">
    <source>
        <dbReference type="EMBL" id="KAB1063375.1"/>
    </source>
</evidence>
<name>A0A6N6M5R3_9FLAO</name>
<dbReference type="PANTHER" id="PTHR22888:SF9">
    <property type="entry name" value="CYTOCHROME C OXIDASE SUBUNIT 2"/>
    <property type="match status" value="1"/>
</dbReference>
<feature type="domain" description="Cytochrome oxidase subunit II transmembrane region profile" evidence="15">
    <location>
        <begin position="63"/>
        <end position="159"/>
    </location>
</feature>
<keyword evidence="17" id="KW-1185">Reference proteome</keyword>
<evidence type="ECO:0000256" key="8">
    <source>
        <dbReference type="ARBA" id="ARBA00022989"/>
    </source>
</evidence>
<comment type="function">
    <text evidence="11">Subunits I and II form the functional core of the enzyme complex. Electrons originating in cytochrome c are transferred via heme a and Cu(A) to the binuclear center formed by heme a3 and Cu(B).</text>
</comment>
<sequence>MNFLIILLSVLGLIALIQLVRVFEITGKLRGNNQDDIDFQENKLRAKLWLLFGIAYFGFFIWLAWEYGDDLLPVAASEHGAVIDNVLNFNWVILIIAFVLTHVLLFYFASKYYWKPNHKADFITHSTKLELIWTTFPAIVLAVIVIYGLSAWNDITDDAPEDSINIELYSKQFAWVARYAGEDNKLGEANYNFIGGSNQLGLITPETIQERKSSLEDEVINIEANLANAPEGGAKEEELQENLDKKKRQLAKIKTYERQNEVDPFVNADDDKIVNMEFHIPVDQPVNFQFRSQDVIHSAYMPHFRAQMNCVPGAKTRFHFTPTITTEEMREKTGNDEFNYLLYCNKICGAAHYNMQMTIVVESQEDYEKWLSEQSTFTSVETAQSREEEKEVSEEEVLAEKN</sequence>
<dbReference type="EMBL" id="WACR01000008">
    <property type="protein sequence ID" value="KAB1063375.1"/>
    <property type="molecule type" value="Genomic_DNA"/>
</dbReference>
<evidence type="ECO:0000256" key="6">
    <source>
        <dbReference type="ARBA" id="ARBA00022967"/>
    </source>
</evidence>
<evidence type="ECO:0000256" key="1">
    <source>
        <dbReference type="ARBA" id="ARBA00004141"/>
    </source>
</evidence>
<keyword evidence="11" id="KW-0186">Copper</keyword>